<keyword evidence="2" id="KW-1185">Reference proteome</keyword>
<evidence type="ECO:0000313" key="1">
    <source>
        <dbReference type="EMBL" id="AEF85192.1"/>
    </source>
</evidence>
<sequence length="115" mass="12936">MIFGLPKIIFENSGLPEFSGRRLLWHFPFSGLLSVALSVGRTLPLCRPGVTRHHALRSPDFPHRSISRGAGTWFIVINTSKNLRVLIKKKTLKKSLENPCSGFSLNKNPKDFYSS</sequence>
<protein>
    <submittedName>
        <fullName evidence="1">Uncharacterized protein</fullName>
    </submittedName>
</protein>
<dbReference type="HOGENOM" id="CLU_2107939_0_0_12"/>
<accession>F5YHY3</accession>
<evidence type="ECO:0000313" key="2">
    <source>
        <dbReference type="Proteomes" id="UP000009223"/>
    </source>
</evidence>
<proteinExistence type="predicted"/>
<dbReference type="EMBL" id="CP001843">
    <property type="protein sequence ID" value="AEF85192.1"/>
    <property type="molecule type" value="Genomic_DNA"/>
</dbReference>
<gene>
    <name evidence="1" type="ordered locus">TREPR_2322</name>
</gene>
<dbReference type="AlphaFoldDB" id="F5YHY3"/>
<name>F5YHY3_TREPZ</name>
<reference evidence="2" key="1">
    <citation type="submission" date="2009-12" db="EMBL/GenBank/DDBJ databases">
        <title>Complete sequence of Treponema primitia strain ZAS-2.</title>
        <authorList>
            <person name="Tetu S.G."/>
            <person name="Matson E."/>
            <person name="Ren Q."/>
            <person name="Seshadri R."/>
            <person name="Elbourne L."/>
            <person name="Hassan K.A."/>
            <person name="Durkin A."/>
            <person name="Radune D."/>
            <person name="Mohamoud Y."/>
            <person name="Shay R."/>
            <person name="Jin S."/>
            <person name="Zhang X."/>
            <person name="Lucey K."/>
            <person name="Ballor N.R."/>
            <person name="Ottesen E."/>
            <person name="Rosenthal R."/>
            <person name="Allen A."/>
            <person name="Leadbetter J.R."/>
            <person name="Paulsen I.T."/>
        </authorList>
    </citation>
    <scope>NUCLEOTIDE SEQUENCE [LARGE SCALE GENOMIC DNA]</scope>
    <source>
        <strain evidence="2">ATCC BAA-887 / DSM 12427 / ZAS-2</strain>
    </source>
</reference>
<organism evidence="1 2">
    <name type="scientific">Treponema primitia (strain ATCC BAA-887 / DSM 12427 / ZAS-2)</name>
    <dbReference type="NCBI Taxonomy" id="545694"/>
    <lineage>
        <taxon>Bacteria</taxon>
        <taxon>Pseudomonadati</taxon>
        <taxon>Spirochaetota</taxon>
        <taxon>Spirochaetia</taxon>
        <taxon>Spirochaetales</taxon>
        <taxon>Treponemataceae</taxon>
        <taxon>Treponema</taxon>
    </lineage>
</organism>
<dbReference type="KEGG" id="tpi:TREPR_2322"/>
<reference evidence="1 2" key="2">
    <citation type="journal article" date="2011" name="ISME J.">
        <title>RNA-seq reveals cooperative metabolic interactions between two termite-gut spirochete species in co-culture.</title>
        <authorList>
            <person name="Rosenthal A.Z."/>
            <person name="Matson E.G."/>
            <person name="Eldar A."/>
            <person name="Leadbetter J.R."/>
        </authorList>
    </citation>
    <scope>NUCLEOTIDE SEQUENCE [LARGE SCALE GENOMIC DNA]</scope>
    <source>
        <strain evidence="2">ATCC BAA-887 / DSM 12427 / ZAS-2</strain>
    </source>
</reference>
<dbReference type="Proteomes" id="UP000009223">
    <property type="component" value="Chromosome"/>
</dbReference>